<feature type="compositionally biased region" description="Low complexity" evidence="1">
    <location>
        <begin position="170"/>
        <end position="183"/>
    </location>
</feature>
<keyword evidence="4" id="KW-1185">Reference proteome</keyword>
<dbReference type="AlphaFoldDB" id="A0AAE0BEN3"/>
<feature type="region of interest" description="Disordered" evidence="1">
    <location>
        <begin position="152"/>
        <end position="245"/>
    </location>
</feature>
<evidence type="ECO:0000256" key="1">
    <source>
        <dbReference type="SAM" id="MobiDB-lite"/>
    </source>
</evidence>
<organism evidence="3 4">
    <name type="scientific">Cymbomonas tetramitiformis</name>
    <dbReference type="NCBI Taxonomy" id="36881"/>
    <lineage>
        <taxon>Eukaryota</taxon>
        <taxon>Viridiplantae</taxon>
        <taxon>Chlorophyta</taxon>
        <taxon>Pyramimonadophyceae</taxon>
        <taxon>Pyramimonadales</taxon>
        <taxon>Pyramimonadaceae</taxon>
        <taxon>Cymbomonas</taxon>
    </lineage>
</organism>
<evidence type="ECO:0000256" key="2">
    <source>
        <dbReference type="SAM" id="SignalP"/>
    </source>
</evidence>
<feature type="compositionally biased region" description="Pro residues" evidence="1">
    <location>
        <begin position="184"/>
        <end position="194"/>
    </location>
</feature>
<feature type="compositionally biased region" description="Polar residues" evidence="1">
    <location>
        <begin position="197"/>
        <end position="206"/>
    </location>
</feature>
<sequence length="318" mass="33589">MHFRRIHFRFPADLLLCVSLSLSAFSSAGAAVDRLAMPAQPNPNSGEAAQHTLFAMPRRLHRKLASSPDTPMYASEEFYGLQTVEDLTPPCMDRFYGLCDTTSSPPPPNFNPPPATSDTASPTASPTASSLSPSDTQLLFYGLPLVSPPLVSPPVPPPPTGVPPPPLAEATASPTTTNDTSTPGNPPPIEPTLPPTVSNTSNTSHTPIPPPVMRLPPFSPHHPCPPPVPSPPLPSSPLPPPPSTPMCLSRLQSVANISNLDIEVLNSSCTGEGTAAEQCSGMEHFTLKVCTLTCGRQCFLLLLERVSTCGRGPSTNWC</sequence>
<accession>A0AAE0BEN3</accession>
<feature type="compositionally biased region" description="Pro residues" evidence="1">
    <location>
        <begin position="152"/>
        <end position="167"/>
    </location>
</feature>
<feature type="region of interest" description="Disordered" evidence="1">
    <location>
        <begin position="99"/>
        <end position="135"/>
    </location>
</feature>
<gene>
    <name evidence="3" type="ORF">CYMTET_55269</name>
</gene>
<proteinExistence type="predicted"/>
<feature type="compositionally biased region" description="Pro residues" evidence="1">
    <location>
        <begin position="104"/>
        <end position="115"/>
    </location>
</feature>
<reference evidence="3 4" key="1">
    <citation type="journal article" date="2015" name="Genome Biol. Evol.">
        <title>Comparative Genomics of a Bacterivorous Green Alga Reveals Evolutionary Causalities and Consequences of Phago-Mixotrophic Mode of Nutrition.</title>
        <authorList>
            <person name="Burns J.A."/>
            <person name="Paasch A."/>
            <person name="Narechania A."/>
            <person name="Kim E."/>
        </authorList>
    </citation>
    <scope>NUCLEOTIDE SEQUENCE [LARGE SCALE GENOMIC DNA]</scope>
    <source>
        <strain evidence="3 4">PLY_AMNH</strain>
    </source>
</reference>
<feature type="signal peptide" evidence="2">
    <location>
        <begin position="1"/>
        <end position="30"/>
    </location>
</feature>
<dbReference type="Proteomes" id="UP001190700">
    <property type="component" value="Unassembled WGS sequence"/>
</dbReference>
<keyword evidence="2" id="KW-0732">Signal</keyword>
<comment type="caution">
    <text evidence="3">The sequence shown here is derived from an EMBL/GenBank/DDBJ whole genome shotgun (WGS) entry which is preliminary data.</text>
</comment>
<protein>
    <submittedName>
        <fullName evidence="3">Uncharacterized protein</fullName>
    </submittedName>
</protein>
<name>A0AAE0BEN3_9CHLO</name>
<evidence type="ECO:0000313" key="3">
    <source>
        <dbReference type="EMBL" id="KAK3234485.1"/>
    </source>
</evidence>
<evidence type="ECO:0000313" key="4">
    <source>
        <dbReference type="Proteomes" id="UP001190700"/>
    </source>
</evidence>
<dbReference type="EMBL" id="LGRX02035487">
    <property type="protein sequence ID" value="KAK3234485.1"/>
    <property type="molecule type" value="Genomic_DNA"/>
</dbReference>
<feature type="compositionally biased region" description="Pro residues" evidence="1">
    <location>
        <begin position="207"/>
        <end position="244"/>
    </location>
</feature>
<feature type="compositionally biased region" description="Low complexity" evidence="1">
    <location>
        <begin position="116"/>
        <end position="135"/>
    </location>
</feature>
<feature type="chain" id="PRO_5042169746" evidence="2">
    <location>
        <begin position="31"/>
        <end position="318"/>
    </location>
</feature>